<protein>
    <submittedName>
        <fullName evidence="2">Uncharacterized protein</fullName>
    </submittedName>
</protein>
<dbReference type="AlphaFoldDB" id="D8R382"/>
<dbReference type="KEGG" id="smo:SELMODRAFT_406878"/>
<dbReference type="EMBL" id="GL377571">
    <property type="protein sequence ID" value="EFJ33232.1"/>
    <property type="molecule type" value="Genomic_DNA"/>
</dbReference>
<name>D8R382_SELML</name>
<dbReference type="HOGENOM" id="CLU_1392287_0_0_1"/>
<reference evidence="2 3" key="1">
    <citation type="journal article" date="2011" name="Science">
        <title>The Selaginella genome identifies genetic changes associated with the evolution of vascular plants.</title>
        <authorList>
            <person name="Banks J.A."/>
            <person name="Nishiyama T."/>
            <person name="Hasebe M."/>
            <person name="Bowman J.L."/>
            <person name="Gribskov M."/>
            <person name="dePamphilis C."/>
            <person name="Albert V.A."/>
            <person name="Aono N."/>
            <person name="Aoyama T."/>
            <person name="Ambrose B.A."/>
            <person name="Ashton N.W."/>
            <person name="Axtell M.J."/>
            <person name="Barker E."/>
            <person name="Barker M.S."/>
            <person name="Bennetzen J.L."/>
            <person name="Bonawitz N.D."/>
            <person name="Chapple C."/>
            <person name="Cheng C."/>
            <person name="Correa L.G."/>
            <person name="Dacre M."/>
            <person name="DeBarry J."/>
            <person name="Dreyer I."/>
            <person name="Elias M."/>
            <person name="Engstrom E.M."/>
            <person name="Estelle M."/>
            <person name="Feng L."/>
            <person name="Finet C."/>
            <person name="Floyd S.K."/>
            <person name="Frommer W.B."/>
            <person name="Fujita T."/>
            <person name="Gramzow L."/>
            <person name="Gutensohn M."/>
            <person name="Harholt J."/>
            <person name="Hattori M."/>
            <person name="Heyl A."/>
            <person name="Hirai T."/>
            <person name="Hiwatashi Y."/>
            <person name="Ishikawa M."/>
            <person name="Iwata M."/>
            <person name="Karol K.G."/>
            <person name="Koehler B."/>
            <person name="Kolukisaoglu U."/>
            <person name="Kubo M."/>
            <person name="Kurata T."/>
            <person name="Lalonde S."/>
            <person name="Li K."/>
            <person name="Li Y."/>
            <person name="Litt A."/>
            <person name="Lyons E."/>
            <person name="Manning G."/>
            <person name="Maruyama T."/>
            <person name="Michael T.P."/>
            <person name="Mikami K."/>
            <person name="Miyazaki S."/>
            <person name="Morinaga S."/>
            <person name="Murata T."/>
            <person name="Mueller-Roeber B."/>
            <person name="Nelson D.R."/>
            <person name="Obara M."/>
            <person name="Oguri Y."/>
            <person name="Olmstead R.G."/>
            <person name="Onodera N."/>
            <person name="Petersen B.L."/>
            <person name="Pils B."/>
            <person name="Prigge M."/>
            <person name="Rensing S.A."/>
            <person name="Riano-Pachon D.M."/>
            <person name="Roberts A.W."/>
            <person name="Sato Y."/>
            <person name="Scheller H.V."/>
            <person name="Schulz B."/>
            <person name="Schulz C."/>
            <person name="Shakirov E.V."/>
            <person name="Shibagaki N."/>
            <person name="Shinohara N."/>
            <person name="Shippen D.E."/>
            <person name="Soerensen I."/>
            <person name="Sotooka R."/>
            <person name="Sugimoto N."/>
            <person name="Sugita M."/>
            <person name="Sumikawa N."/>
            <person name="Tanurdzic M."/>
            <person name="Theissen G."/>
            <person name="Ulvskov P."/>
            <person name="Wakazuki S."/>
            <person name="Weng J.K."/>
            <person name="Willats W.W."/>
            <person name="Wipf D."/>
            <person name="Wolf P.G."/>
            <person name="Yang L."/>
            <person name="Zimmer A.D."/>
            <person name="Zhu Q."/>
            <person name="Mitros T."/>
            <person name="Hellsten U."/>
            <person name="Loque D."/>
            <person name="Otillar R."/>
            <person name="Salamov A."/>
            <person name="Schmutz J."/>
            <person name="Shapiro H."/>
            <person name="Lindquist E."/>
            <person name="Lucas S."/>
            <person name="Rokhsar D."/>
            <person name="Grigoriev I.V."/>
        </authorList>
    </citation>
    <scope>NUCLEOTIDE SEQUENCE [LARGE SCALE GENOMIC DNA]</scope>
</reference>
<proteinExistence type="predicted"/>
<evidence type="ECO:0000313" key="3">
    <source>
        <dbReference type="Proteomes" id="UP000001514"/>
    </source>
</evidence>
<feature type="region of interest" description="Disordered" evidence="1">
    <location>
        <begin position="14"/>
        <end position="67"/>
    </location>
</feature>
<keyword evidence="3" id="KW-1185">Reference proteome</keyword>
<sequence>MGCLWSCAKQTSCRVGSSHEVNRQPLAPNSSSGGLSIAIPEDPLPNSHSKSSSPGSGAPESPLHSPFRSDNLASLNWAIISRRKKANASSITRIVNNSDAQIKIHEKHREVWGRLLFSIDPESSVVVQPNIMAGTFVWMEVVWGDQGLPVIPPLRIDSDELPMHREFVISGLKKNTVEFAKLHDGFFWILVLELLD</sequence>
<dbReference type="Proteomes" id="UP000001514">
    <property type="component" value="Unassembled WGS sequence"/>
</dbReference>
<feature type="compositionally biased region" description="Low complexity" evidence="1">
    <location>
        <begin position="44"/>
        <end position="62"/>
    </location>
</feature>
<gene>
    <name evidence="2" type="ORF">SELMODRAFT_406878</name>
</gene>
<dbReference type="InParanoid" id="D8R382"/>
<organism evidence="3">
    <name type="scientific">Selaginella moellendorffii</name>
    <name type="common">Spikemoss</name>
    <dbReference type="NCBI Taxonomy" id="88036"/>
    <lineage>
        <taxon>Eukaryota</taxon>
        <taxon>Viridiplantae</taxon>
        <taxon>Streptophyta</taxon>
        <taxon>Embryophyta</taxon>
        <taxon>Tracheophyta</taxon>
        <taxon>Lycopodiopsida</taxon>
        <taxon>Selaginellales</taxon>
        <taxon>Selaginellaceae</taxon>
        <taxon>Selaginella</taxon>
    </lineage>
</organism>
<evidence type="ECO:0000256" key="1">
    <source>
        <dbReference type="SAM" id="MobiDB-lite"/>
    </source>
</evidence>
<accession>D8R382</accession>
<dbReference type="Gramene" id="EFJ33232">
    <property type="protein sequence ID" value="EFJ33232"/>
    <property type="gene ID" value="SELMODRAFT_406878"/>
</dbReference>
<evidence type="ECO:0000313" key="2">
    <source>
        <dbReference type="EMBL" id="EFJ33232.1"/>
    </source>
</evidence>